<feature type="transmembrane region" description="Helical" evidence="1">
    <location>
        <begin position="60"/>
        <end position="88"/>
    </location>
</feature>
<accession>Q484I2</accession>
<keyword evidence="1" id="KW-1133">Transmembrane helix</keyword>
<proteinExistence type="predicted"/>
<reference evidence="2" key="1">
    <citation type="journal article" date="2005" name="Proc. Natl. Acad. Sci. U.S.A.">
        <title>The psychrophilic lifestyle as revealed by the genome sequence of Colwellia psychrerythraea 34H through genomic and proteomic analyses.</title>
        <authorList>
            <person name="Methe B.A."/>
            <person name="Nelson K.E."/>
            <person name="Deming J.W."/>
            <person name="Momen B."/>
            <person name="Melamud E."/>
            <person name="Zhang X."/>
            <person name="Moult J."/>
            <person name="Madupu R."/>
            <person name="Nelson W.C."/>
            <person name="Dodson R.J."/>
            <person name="Brinkac L.M."/>
            <person name="Daugherty S.C."/>
            <person name="Durkin A.S."/>
            <person name="DeBoy R.T."/>
            <person name="Kolonay J.F."/>
            <person name="Sullivan S.A."/>
            <person name="Zhou L."/>
            <person name="Davidsen T.M."/>
            <person name="Wu M."/>
            <person name="Huston A.L."/>
            <person name="Lewis M."/>
            <person name="Weaver B."/>
            <person name="Weidman J.F."/>
            <person name="Khouri H."/>
            <person name="Utterback T.R."/>
            <person name="Feldblyum T.V."/>
            <person name="Fraser C.M."/>
        </authorList>
    </citation>
    <scope>NUCLEOTIDE SEQUENCE [LARGE SCALE GENOMIC DNA]</scope>
    <source>
        <strain evidence="2">34H</strain>
    </source>
</reference>
<dbReference type="STRING" id="167879.CPS_1802"/>
<name>Q484I2_COLP3</name>
<dbReference type="Proteomes" id="UP000000547">
    <property type="component" value="Chromosome"/>
</dbReference>
<dbReference type="KEGG" id="cps:CPS_1802"/>
<sequence length="96" mass="10892">MGIPLAILIKFLHGWLHNDIFPNEPYPTMDLILVIAITSLILSAIGAVIFTWFKYSSIGLGLFVSHTFPFFTYIFPSLCLIGIIFHVYDNNAHYSK</sequence>
<evidence type="ECO:0000313" key="2">
    <source>
        <dbReference type="EMBL" id="AAZ26834.1"/>
    </source>
</evidence>
<dbReference type="EMBL" id="CP000083">
    <property type="protein sequence ID" value="AAZ26834.1"/>
    <property type="molecule type" value="Genomic_DNA"/>
</dbReference>
<gene>
    <name evidence="2" type="ordered locus">CPS_1802</name>
</gene>
<keyword evidence="1" id="KW-0472">Membrane</keyword>
<feature type="transmembrane region" description="Helical" evidence="1">
    <location>
        <begin position="31"/>
        <end position="53"/>
    </location>
</feature>
<keyword evidence="1" id="KW-0812">Transmembrane</keyword>
<evidence type="ECO:0000313" key="3">
    <source>
        <dbReference type="Proteomes" id="UP000000547"/>
    </source>
</evidence>
<organism evidence="2 3">
    <name type="scientific">Colwellia psychrerythraea (strain 34H / ATCC BAA-681)</name>
    <name type="common">Vibrio psychroerythus</name>
    <dbReference type="NCBI Taxonomy" id="167879"/>
    <lineage>
        <taxon>Bacteria</taxon>
        <taxon>Pseudomonadati</taxon>
        <taxon>Pseudomonadota</taxon>
        <taxon>Gammaproteobacteria</taxon>
        <taxon>Alteromonadales</taxon>
        <taxon>Colwelliaceae</taxon>
        <taxon>Colwellia</taxon>
    </lineage>
</organism>
<dbReference type="HOGENOM" id="CLU_2354917_0_0_6"/>
<dbReference type="AlphaFoldDB" id="Q484I2"/>
<protein>
    <submittedName>
        <fullName evidence="2">Uncharacterized protein</fullName>
    </submittedName>
</protein>
<evidence type="ECO:0000256" key="1">
    <source>
        <dbReference type="SAM" id="Phobius"/>
    </source>
</evidence>